<protein>
    <submittedName>
        <fullName evidence="1">Uncharacterized protein</fullName>
    </submittedName>
</protein>
<sequence>MIKHTEEKIFEFLDKELSNKGIKVYRGFLPQKSFEDRENGNYKENFPYVTLRIVEFKQERAGIDYYDSPVEFEIWVATKENGENDYLENLSLANEIMEKLLEETTKPVKDKLLNIDNQGSGFVIDQTKEFKVSFHSDQYRPYFFSRISFSVYGEAISSVYTNKL</sequence>
<dbReference type="EMBL" id="CP165644">
    <property type="protein sequence ID" value="XDU66431.1"/>
    <property type="molecule type" value="Genomic_DNA"/>
</dbReference>
<reference evidence="1" key="1">
    <citation type="submission" date="2024-07" db="EMBL/GenBank/DDBJ databases">
        <authorList>
            <person name="Li X.-J."/>
            <person name="Wang X."/>
        </authorList>
    </citation>
    <scope>NUCLEOTIDE SEQUENCE</scope>
    <source>
        <strain evidence="1">HSP-334</strain>
    </source>
</reference>
<proteinExistence type="predicted"/>
<dbReference type="AlphaFoldDB" id="A0AB39VEY0"/>
<name>A0AB39VEY0_9FUSO</name>
<gene>
    <name evidence="1" type="ORF">AB8B22_08435</name>
</gene>
<organism evidence="1">
    <name type="scientific">Leptotrichia rugosa</name>
    <dbReference type="NCBI Taxonomy" id="3239302"/>
    <lineage>
        <taxon>Bacteria</taxon>
        <taxon>Fusobacteriati</taxon>
        <taxon>Fusobacteriota</taxon>
        <taxon>Fusobacteriia</taxon>
        <taxon>Fusobacteriales</taxon>
        <taxon>Leptotrichiaceae</taxon>
        <taxon>Leptotrichia</taxon>
    </lineage>
</organism>
<accession>A0AB39VEY0</accession>
<dbReference type="KEGG" id="lrug:AB8B22_08435"/>
<dbReference type="RefSeq" id="WP_178937266.1">
    <property type="nucleotide sequence ID" value="NZ_CP165644.1"/>
</dbReference>
<evidence type="ECO:0000313" key="1">
    <source>
        <dbReference type="EMBL" id="XDU66431.1"/>
    </source>
</evidence>